<dbReference type="EMBL" id="CAJVRM010000120">
    <property type="protein sequence ID" value="CAG8974983.1"/>
    <property type="molecule type" value="Genomic_DNA"/>
</dbReference>
<gene>
    <name evidence="1" type="ORF">HYALB_00011167</name>
</gene>
<dbReference type="Proteomes" id="UP000701801">
    <property type="component" value="Unassembled WGS sequence"/>
</dbReference>
<evidence type="ECO:0000313" key="2">
    <source>
        <dbReference type="Proteomes" id="UP000701801"/>
    </source>
</evidence>
<organism evidence="1 2">
    <name type="scientific">Hymenoscyphus albidus</name>
    <dbReference type="NCBI Taxonomy" id="595503"/>
    <lineage>
        <taxon>Eukaryota</taxon>
        <taxon>Fungi</taxon>
        <taxon>Dikarya</taxon>
        <taxon>Ascomycota</taxon>
        <taxon>Pezizomycotina</taxon>
        <taxon>Leotiomycetes</taxon>
        <taxon>Helotiales</taxon>
        <taxon>Helotiaceae</taxon>
        <taxon>Hymenoscyphus</taxon>
    </lineage>
</organism>
<protein>
    <submittedName>
        <fullName evidence="1">Uncharacterized protein</fullName>
    </submittedName>
</protein>
<dbReference type="AlphaFoldDB" id="A0A9N9PTY9"/>
<sequence length="76" mass="8657">MADAALHKDRGYNANTHFIITQHIEWAALLPSGHLEMREILGFAVDVLVAFKATSKIVTRDSYRVEFKEPLKGRNF</sequence>
<accession>A0A9N9PTY9</accession>
<name>A0A9N9PTY9_9HELO</name>
<evidence type="ECO:0000313" key="1">
    <source>
        <dbReference type="EMBL" id="CAG8974983.1"/>
    </source>
</evidence>
<proteinExistence type="predicted"/>
<comment type="caution">
    <text evidence="1">The sequence shown here is derived from an EMBL/GenBank/DDBJ whole genome shotgun (WGS) entry which is preliminary data.</text>
</comment>
<reference evidence="1" key="1">
    <citation type="submission" date="2021-07" db="EMBL/GenBank/DDBJ databases">
        <authorList>
            <person name="Durling M."/>
        </authorList>
    </citation>
    <scope>NUCLEOTIDE SEQUENCE</scope>
</reference>
<keyword evidence="2" id="KW-1185">Reference proteome</keyword>